<keyword evidence="2 5" id="KW-0812">Transmembrane</keyword>
<organism evidence="8 9">
    <name type="scientific">Pochonia chlamydosporia 170</name>
    <dbReference type="NCBI Taxonomy" id="1380566"/>
    <lineage>
        <taxon>Eukaryota</taxon>
        <taxon>Fungi</taxon>
        <taxon>Dikarya</taxon>
        <taxon>Ascomycota</taxon>
        <taxon>Pezizomycotina</taxon>
        <taxon>Sordariomycetes</taxon>
        <taxon>Hypocreomycetidae</taxon>
        <taxon>Hypocreales</taxon>
        <taxon>Clavicipitaceae</taxon>
        <taxon>Pochonia</taxon>
    </lineage>
</organism>
<dbReference type="GO" id="GO:0016020">
    <property type="term" value="C:membrane"/>
    <property type="evidence" value="ECO:0007669"/>
    <property type="project" value="UniProtKB-SubCell"/>
</dbReference>
<dbReference type="OrthoDB" id="296386at2759"/>
<dbReference type="Pfam" id="PF04547">
    <property type="entry name" value="Anoctamin"/>
    <property type="match status" value="1"/>
</dbReference>
<dbReference type="Pfam" id="PF20877">
    <property type="entry name" value="Anoctamin_N"/>
    <property type="match status" value="1"/>
</dbReference>
<keyword evidence="4 5" id="KW-0472">Membrane</keyword>
<sequence length="749" mass="84694">MAGVREVYGKKGDRKDSDNFGVDYVIHYKVPPKERAEAEAGFVQLIRSLTNVGLATEVRNGDPGSLLVFVKIASAELLGQQVYRGRLQDWLQGIRTSGPNSDIAQALEDEPMMEAERLRLVYQLITRTENEGGAGISQASSKWKFVADIFPLHDQAFNKAWIQKWSKKYLLDEADLEDIRHKFGESVAFYFAFLGSYFRFLVFPAALGFAAWMFLGQFSFIYGLGCGLWSVIFLEYWKKKEIDLAVRWGVRGVSAIQLPRSQFNWEYEAEDAVTGEPVKVYPYMKRLKTQLLQIPFAIACVLALGSLVVIANSLEIFINQVYDGPGKQYLGFLPTMILVIFTPTFSAVLMSAANALTEKENYDTVDAHKSALIQKQFVLNFMTSYMALIFTGFVYIPFGNILLPFLDFWRRTAQTLTFSEKPLPTQQFRINPERISSQMFYCTVTAQVVNFATEVVVPYVKQKAFAKAKEFQSKGVETHDHPEEAEFLKRVRNQCELEVYDVTADYREMVMQFGYLSLFSVAWPLAAVCFLVNNWVELRSDGLKIAISCKRPIPWRSDSIGPWLDAIGFLAWLGSISSAAIVFLCSGSHDGKLGAASQVTAWGGLLSILLAEHFYLLTQQVVRFVMSKVESPGLQQERRERYMMKKKLLAENVGQKAAEKAFTPGIETGEKSTKQALEEEARQASIRGHGGPEDVFWQHQRGMEETIMVGRKMIEQQVSQIEVVFTGTGTTSTAFMVLDRPNFWLLLRN</sequence>
<evidence type="ECO:0000256" key="2">
    <source>
        <dbReference type="ARBA" id="ARBA00022692"/>
    </source>
</evidence>
<dbReference type="KEGG" id="pchm:VFPPC_05159"/>
<feature type="domain" description="Anoctamin transmembrane" evidence="6">
    <location>
        <begin position="179"/>
        <end position="640"/>
    </location>
</feature>
<evidence type="ECO:0000313" key="9">
    <source>
        <dbReference type="Proteomes" id="UP000078397"/>
    </source>
</evidence>
<dbReference type="RefSeq" id="XP_022284522.1">
    <property type="nucleotide sequence ID" value="XM_022428440.1"/>
</dbReference>
<comment type="subcellular location">
    <subcellularLocation>
        <location evidence="1">Membrane</location>
        <topology evidence="1">Multi-pass membrane protein</topology>
    </subcellularLocation>
</comment>
<gene>
    <name evidence="8" type="ORF">VFPPC_05159</name>
</gene>
<comment type="caution">
    <text evidence="8">The sequence shown here is derived from an EMBL/GenBank/DDBJ whole genome shotgun (WGS) entry which is preliminary data.</text>
</comment>
<dbReference type="InterPro" id="IPR007632">
    <property type="entry name" value="Anoctamin"/>
</dbReference>
<dbReference type="STRING" id="1380566.A0A179FV79"/>
<evidence type="ECO:0000256" key="3">
    <source>
        <dbReference type="ARBA" id="ARBA00022989"/>
    </source>
</evidence>
<proteinExistence type="predicted"/>
<feature type="transmembrane region" description="Helical" evidence="5">
    <location>
        <begin position="331"/>
        <end position="356"/>
    </location>
</feature>
<dbReference type="GO" id="GO:0005254">
    <property type="term" value="F:chloride channel activity"/>
    <property type="evidence" value="ECO:0007669"/>
    <property type="project" value="TreeGrafter"/>
</dbReference>
<dbReference type="EMBL" id="LSBJ02000003">
    <property type="protein sequence ID" value="OAQ69021.2"/>
    <property type="molecule type" value="Genomic_DNA"/>
</dbReference>
<dbReference type="GeneID" id="28848391"/>
<evidence type="ECO:0000313" key="8">
    <source>
        <dbReference type="EMBL" id="OAQ69021.2"/>
    </source>
</evidence>
<dbReference type="AlphaFoldDB" id="A0A179FV79"/>
<evidence type="ECO:0000256" key="4">
    <source>
        <dbReference type="ARBA" id="ARBA00023136"/>
    </source>
</evidence>
<feature type="transmembrane region" description="Helical" evidence="5">
    <location>
        <begin position="291"/>
        <end position="311"/>
    </location>
</feature>
<feature type="transmembrane region" description="Helical" evidence="5">
    <location>
        <begin position="220"/>
        <end position="237"/>
    </location>
</feature>
<dbReference type="PANTHER" id="PTHR12308">
    <property type="entry name" value="ANOCTAMIN"/>
    <property type="match status" value="1"/>
</dbReference>
<evidence type="ECO:0000256" key="1">
    <source>
        <dbReference type="ARBA" id="ARBA00004141"/>
    </source>
</evidence>
<feature type="domain" description="Anoctamin alpha-beta plait" evidence="7">
    <location>
        <begin position="21"/>
        <end position="146"/>
    </location>
</feature>
<evidence type="ECO:0000256" key="5">
    <source>
        <dbReference type="SAM" id="Phobius"/>
    </source>
</evidence>
<protein>
    <submittedName>
        <fullName evidence="8">Transmembrane protein 16H</fullName>
    </submittedName>
</protein>
<dbReference type="PANTHER" id="PTHR12308:SF73">
    <property type="entry name" value="ANOCTAMIN"/>
    <property type="match status" value="1"/>
</dbReference>
<evidence type="ECO:0000259" key="7">
    <source>
        <dbReference type="Pfam" id="PF20877"/>
    </source>
</evidence>
<dbReference type="InterPro" id="IPR049452">
    <property type="entry name" value="Anoctamin_TM"/>
</dbReference>
<feature type="transmembrane region" description="Helical" evidence="5">
    <location>
        <begin position="599"/>
        <end position="618"/>
    </location>
</feature>
<accession>A0A179FV79</accession>
<evidence type="ECO:0000259" key="6">
    <source>
        <dbReference type="Pfam" id="PF04547"/>
    </source>
</evidence>
<keyword evidence="3 5" id="KW-1133">Transmembrane helix</keyword>
<feature type="transmembrane region" description="Helical" evidence="5">
    <location>
        <begin position="377"/>
        <end position="398"/>
    </location>
</feature>
<dbReference type="InterPro" id="IPR049456">
    <property type="entry name" value="Anoctamin_N_fung"/>
</dbReference>
<keyword evidence="9" id="KW-1185">Reference proteome</keyword>
<feature type="transmembrane region" description="Helical" evidence="5">
    <location>
        <begin position="187"/>
        <end position="214"/>
    </location>
</feature>
<feature type="transmembrane region" description="Helical" evidence="5">
    <location>
        <begin position="513"/>
        <end position="536"/>
    </location>
</feature>
<dbReference type="Proteomes" id="UP000078397">
    <property type="component" value="Unassembled WGS sequence"/>
</dbReference>
<name>A0A179FV79_METCM</name>
<feature type="transmembrane region" description="Helical" evidence="5">
    <location>
        <begin position="560"/>
        <end position="584"/>
    </location>
</feature>
<reference evidence="8 9" key="1">
    <citation type="journal article" date="2016" name="PLoS Pathog.">
        <title>Biosynthesis of antibiotic leucinostatins in bio-control fungus Purpureocillium lilacinum and their inhibition on phytophthora revealed by genome mining.</title>
        <authorList>
            <person name="Wang G."/>
            <person name="Liu Z."/>
            <person name="Lin R."/>
            <person name="Li E."/>
            <person name="Mao Z."/>
            <person name="Ling J."/>
            <person name="Yang Y."/>
            <person name="Yin W.B."/>
            <person name="Xie B."/>
        </authorList>
    </citation>
    <scope>NUCLEOTIDE SEQUENCE [LARGE SCALE GENOMIC DNA]</scope>
    <source>
        <strain evidence="8">170</strain>
    </source>
</reference>
<dbReference type="GO" id="GO:0032541">
    <property type="term" value="C:cortical endoplasmic reticulum"/>
    <property type="evidence" value="ECO:0007669"/>
    <property type="project" value="TreeGrafter"/>
</dbReference>